<comment type="caution">
    <text evidence="1">The sequence shown here is derived from an EMBL/GenBank/DDBJ whole genome shotgun (WGS) entry which is preliminary data.</text>
</comment>
<dbReference type="RefSeq" id="WP_073852552.1">
    <property type="nucleotide sequence ID" value="NZ_LVWA01000005.1"/>
</dbReference>
<dbReference type="EMBL" id="LVWA01000005">
    <property type="protein sequence ID" value="OKL40448.1"/>
    <property type="molecule type" value="Genomic_DNA"/>
</dbReference>
<organism evidence="1 2">
    <name type="scientific">Pontibacter flavimaris</name>
    <dbReference type="NCBI Taxonomy" id="1797110"/>
    <lineage>
        <taxon>Bacteria</taxon>
        <taxon>Pseudomonadati</taxon>
        <taxon>Bacteroidota</taxon>
        <taxon>Cytophagia</taxon>
        <taxon>Cytophagales</taxon>
        <taxon>Hymenobacteraceae</taxon>
        <taxon>Pontibacter</taxon>
    </lineage>
</organism>
<evidence type="ECO:0000313" key="2">
    <source>
        <dbReference type="Proteomes" id="UP000186551"/>
    </source>
</evidence>
<dbReference type="OrthoDB" id="853623at2"/>
<proteinExistence type="predicted"/>
<evidence type="ECO:0000313" key="1">
    <source>
        <dbReference type="EMBL" id="OKL40448.1"/>
    </source>
</evidence>
<reference evidence="1 2" key="1">
    <citation type="submission" date="2016-03" db="EMBL/GenBank/DDBJ databases">
        <title>Genome sequence of Pontibacter sp. nov., of the family cytophagaceae, isolated from marine sediment of the Yellow Sea, China.</title>
        <authorList>
            <person name="Zhang G."/>
            <person name="Zhang R."/>
        </authorList>
    </citation>
    <scope>NUCLEOTIDE SEQUENCE [LARGE SCALE GENOMIC DNA]</scope>
    <source>
        <strain evidence="1 2">S10-8</strain>
    </source>
</reference>
<name>A0A1Q5PDX0_9BACT</name>
<sequence length="81" mass="9805">MITFILSLIGVFGTLTILAYLRQVEDKMPELLKQMEEPECRVYHLPHHHKGRRKMRHSLIKIKRYYRRTRTTSLLRRGDAR</sequence>
<dbReference type="Proteomes" id="UP000186551">
    <property type="component" value="Unassembled WGS sequence"/>
</dbReference>
<gene>
    <name evidence="1" type="ORF">A3841_19285</name>
</gene>
<accession>A0A1Q5PDX0</accession>
<keyword evidence="2" id="KW-1185">Reference proteome</keyword>
<dbReference type="AlphaFoldDB" id="A0A1Q5PDX0"/>
<protein>
    <submittedName>
        <fullName evidence="1">Uncharacterized protein</fullName>
    </submittedName>
</protein>